<dbReference type="AlphaFoldDB" id="B8MN88"/>
<organism evidence="1 2">
    <name type="scientific">Talaromyces stipitatus (strain ATCC 10500 / CBS 375.48 / QM 6759 / NRRL 1006)</name>
    <name type="common">Penicillium stipitatum</name>
    <dbReference type="NCBI Taxonomy" id="441959"/>
    <lineage>
        <taxon>Eukaryota</taxon>
        <taxon>Fungi</taxon>
        <taxon>Dikarya</taxon>
        <taxon>Ascomycota</taxon>
        <taxon>Pezizomycotina</taxon>
        <taxon>Eurotiomycetes</taxon>
        <taxon>Eurotiomycetidae</taxon>
        <taxon>Eurotiales</taxon>
        <taxon>Trichocomaceae</taxon>
        <taxon>Talaromyces</taxon>
        <taxon>Talaromyces sect. Talaromyces</taxon>
    </lineage>
</organism>
<name>B8MN88_TALSN</name>
<dbReference type="STRING" id="441959.B8MN88"/>
<evidence type="ECO:0000313" key="2">
    <source>
        <dbReference type="Proteomes" id="UP000001745"/>
    </source>
</evidence>
<protein>
    <submittedName>
        <fullName evidence="1">Uncharacterized protein</fullName>
    </submittedName>
</protein>
<dbReference type="RefSeq" id="XP_002486775.1">
    <property type="nucleotide sequence ID" value="XM_002486730.1"/>
</dbReference>
<sequence>MPVKAHNAISKVERYYAPLRCTYNIILSELGTSVDKEIILQMAVKTVNNIVEPDRLVLTILVFGTYPCITYNLPPLALIAKRAHTMRKAIIDLRNAVATRKVNNALNTRNGPVITEILNLVLGTNMQVWQEGKGWTGLHKIISVNNYNVIVDLPSSVTDFRATSVQRYQRDEIESPPTQRLLGTDLPPQKEEEVFAQGSSSCDAAAGTLQEKVELGEPAGAVNPNRHLKMRGIHVPDALVILLVPRR</sequence>
<dbReference type="GeneID" id="8106773"/>
<dbReference type="Proteomes" id="UP000001745">
    <property type="component" value="Unassembled WGS sequence"/>
</dbReference>
<dbReference type="InParanoid" id="B8MN88"/>
<dbReference type="VEuPathDB" id="FungiDB:TSTA_107440"/>
<dbReference type="HOGENOM" id="CLU_1125166_0_0_1"/>
<dbReference type="eggNOG" id="KOG0017">
    <property type="taxonomic scope" value="Eukaryota"/>
</dbReference>
<dbReference type="EMBL" id="EQ962658">
    <property type="protein sequence ID" value="EED14537.1"/>
    <property type="molecule type" value="Genomic_DNA"/>
</dbReference>
<gene>
    <name evidence="1" type="ORF">TSTA_107440</name>
</gene>
<dbReference type="OrthoDB" id="4368574at2759"/>
<keyword evidence="2" id="KW-1185">Reference proteome</keyword>
<reference evidence="2" key="1">
    <citation type="journal article" date="2015" name="Genome Announc.">
        <title>Genome sequence of the AIDS-associated pathogen Penicillium marneffei (ATCC18224) and its near taxonomic relative Talaromyces stipitatus (ATCC10500).</title>
        <authorList>
            <person name="Nierman W.C."/>
            <person name="Fedorova-Abrams N.D."/>
            <person name="Andrianopoulos A."/>
        </authorList>
    </citation>
    <scope>NUCLEOTIDE SEQUENCE [LARGE SCALE GENOMIC DNA]</scope>
    <source>
        <strain evidence="2">ATCC 10500 / CBS 375.48 / QM 6759 / NRRL 1006</strain>
    </source>
</reference>
<proteinExistence type="predicted"/>
<accession>B8MN88</accession>
<evidence type="ECO:0000313" key="1">
    <source>
        <dbReference type="EMBL" id="EED14537.1"/>
    </source>
</evidence>
<dbReference type="PhylomeDB" id="B8MN88"/>